<evidence type="ECO:0000313" key="2">
    <source>
        <dbReference type="Proteomes" id="UP001208935"/>
    </source>
</evidence>
<organism evidence="1 2">
    <name type="scientific">Verminephrobacter aporrectodeae subsp. tuberculatae</name>
    <dbReference type="NCBI Taxonomy" id="1110392"/>
    <lineage>
        <taxon>Bacteria</taxon>
        <taxon>Pseudomonadati</taxon>
        <taxon>Pseudomonadota</taxon>
        <taxon>Betaproteobacteria</taxon>
        <taxon>Burkholderiales</taxon>
        <taxon>Comamonadaceae</taxon>
        <taxon>Verminephrobacter</taxon>
    </lineage>
</organism>
<comment type="caution">
    <text evidence="1">The sequence shown here is derived from an EMBL/GenBank/DDBJ whole genome shotgun (WGS) entry which is preliminary data.</text>
</comment>
<gene>
    <name evidence="1" type="ORF">D5039_08005</name>
</gene>
<proteinExistence type="predicted"/>
<reference evidence="2" key="1">
    <citation type="submission" date="2023-07" db="EMBL/GenBank/DDBJ databases">
        <title>Verminephrobacter genomes.</title>
        <authorList>
            <person name="Lund M.B."/>
        </authorList>
    </citation>
    <scope>NUCLEOTIDE SEQUENCE [LARGE SCALE GENOMIC DNA]</scope>
    <source>
        <strain evidence="2">AtM5-05</strain>
    </source>
</reference>
<dbReference type="EMBL" id="QZCW01000001">
    <property type="protein sequence ID" value="MCW5321107.1"/>
    <property type="molecule type" value="Genomic_DNA"/>
</dbReference>
<name>A0ABT3KS06_9BURK</name>
<dbReference type="Proteomes" id="UP001208935">
    <property type="component" value="Unassembled WGS sequence"/>
</dbReference>
<sequence length="426" mass="45675">MPSFTALQEALHALAGMSLPQHSPRPQRPIRVLVADAWLAAVVLAWSPALTRHGSAQAYAHSQFLVAGFEVLAEDVIRMDDAPFEAPRLAVAYPRALLSCLREWAHRVDGRLASVHPLSVAAWLLMQRPGRSGMPSGPGTSGTGAQALAVIEGNRVTIAHSLVRNWRGVSWISGLSQRQAHADGVTARTLADTWQRLCLREPGLPSVAHVALLDLSDGNAGPGELGAPFTPISPQVQVHAALMGSLETRAGAHALCFQGVPLPCTRWQWIVLATLVMACAVLAVQLIRGFSSASALQARIAQTERARQPAATGKTWSREEAARVQAVNRAIRELNLPIDALLDALVPPQDIRVAVLSMETMGRTTNAPSQTVGIKILAQACSGADMARYVAFVAGRKPFGGAYLMRHEILDPGENCPYRFTVEARS</sequence>
<dbReference type="RefSeq" id="WP_265665214.1">
    <property type="nucleotide sequence ID" value="NZ_RCAQ01000050.1"/>
</dbReference>
<evidence type="ECO:0000313" key="1">
    <source>
        <dbReference type="EMBL" id="MCW5321107.1"/>
    </source>
</evidence>
<keyword evidence="2" id="KW-1185">Reference proteome</keyword>
<accession>A0ABT3KS06</accession>
<protein>
    <submittedName>
        <fullName evidence="1">Uncharacterized protein</fullName>
    </submittedName>
</protein>